<dbReference type="RefSeq" id="WP_119323844.1">
    <property type="nucleotide sequence ID" value="NZ_AP025739.1"/>
</dbReference>
<reference evidence="2 3" key="1">
    <citation type="journal article" date="2019" name="Int. J. Syst. Evol. Microbiol.">
        <title>Capsulimonas corticalis gen. nov., sp. nov., an aerobic capsulated bacterium, of a novel bacterial order, Capsulimonadales ord. nov., of the class Armatimonadia of the phylum Armatimonadetes.</title>
        <authorList>
            <person name="Li J."/>
            <person name="Kudo C."/>
            <person name="Tonouchi A."/>
        </authorList>
    </citation>
    <scope>NUCLEOTIDE SEQUENCE [LARGE SCALE GENOMIC DNA]</scope>
    <source>
        <strain evidence="2 3">AX-7</strain>
    </source>
</reference>
<dbReference type="InterPro" id="IPR036761">
    <property type="entry name" value="TTHA0802/YceI-like_sf"/>
</dbReference>
<dbReference type="InterPro" id="IPR007372">
    <property type="entry name" value="Lipid/polyisoprenoid-bd_YceI"/>
</dbReference>
<dbReference type="SUPFAM" id="SSF101874">
    <property type="entry name" value="YceI-like"/>
    <property type="match status" value="1"/>
</dbReference>
<dbReference type="PANTHER" id="PTHR34406">
    <property type="entry name" value="PROTEIN YCEI"/>
    <property type="match status" value="1"/>
</dbReference>
<evidence type="ECO:0000313" key="3">
    <source>
        <dbReference type="Proteomes" id="UP000287394"/>
    </source>
</evidence>
<accession>A0A402D2T3</accession>
<proteinExistence type="inferred from homology"/>
<dbReference type="Pfam" id="PF04264">
    <property type="entry name" value="YceI"/>
    <property type="match status" value="1"/>
</dbReference>
<sequence>MMMRNSRKFGAAGLAMALGFTMMADGMSAGTHAAPPAAKAAAVPLTGAWSVDAVHTNVGFAIRHMGISSVRGRFSDIAGTIVANAAHPEKSSVNFTIQTKSINTDMPMRDDHVRSAAFLDVAKYPQITFQSTRVTKTKGGGYLVAGNLTMHGVTKPIVLPFQISGPIKDPMGSARFGLETQTHLDRHSYGVGSTSLFSGDSAIGSDVDVTISLEAVPAKPGA</sequence>
<dbReference type="OrthoDB" id="9811006at2"/>
<dbReference type="PANTHER" id="PTHR34406:SF1">
    <property type="entry name" value="PROTEIN YCEI"/>
    <property type="match status" value="1"/>
</dbReference>
<dbReference type="EMBL" id="AP025739">
    <property type="protein sequence ID" value="BDI28412.1"/>
    <property type="molecule type" value="Genomic_DNA"/>
</dbReference>
<name>A0A402D2T3_9BACT</name>
<protein>
    <submittedName>
        <fullName evidence="2">Polyisoprenoid-binding protein</fullName>
    </submittedName>
</protein>
<evidence type="ECO:0000256" key="1">
    <source>
        <dbReference type="ARBA" id="ARBA00008812"/>
    </source>
</evidence>
<dbReference type="KEGG" id="ccot:CCAX7_004630"/>
<organism evidence="2 3">
    <name type="scientific">Capsulimonas corticalis</name>
    <dbReference type="NCBI Taxonomy" id="2219043"/>
    <lineage>
        <taxon>Bacteria</taxon>
        <taxon>Bacillati</taxon>
        <taxon>Armatimonadota</taxon>
        <taxon>Armatimonadia</taxon>
        <taxon>Capsulimonadales</taxon>
        <taxon>Capsulimonadaceae</taxon>
        <taxon>Capsulimonas</taxon>
    </lineage>
</organism>
<evidence type="ECO:0000313" key="2">
    <source>
        <dbReference type="EMBL" id="BDI28412.1"/>
    </source>
</evidence>
<dbReference type="Gene3D" id="2.40.128.110">
    <property type="entry name" value="Lipid/polyisoprenoid-binding, YceI-like"/>
    <property type="match status" value="1"/>
</dbReference>
<dbReference type="AlphaFoldDB" id="A0A402D2T3"/>
<dbReference type="Proteomes" id="UP000287394">
    <property type="component" value="Chromosome"/>
</dbReference>
<keyword evidence="3" id="KW-1185">Reference proteome</keyword>
<dbReference type="SMART" id="SM00867">
    <property type="entry name" value="YceI"/>
    <property type="match status" value="1"/>
</dbReference>
<comment type="similarity">
    <text evidence="1">Belongs to the UPF0312 family.</text>
</comment>
<gene>
    <name evidence="2" type="ORF">CCAX7_004630</name>
</gene>